<dbReference type="GO" id="GO:0017038">
    <property type="term" value="P:protein import"/>
    <property type="evidence" value="ECO:0007669"/>
    <property type="project" value="InterPro"/>
</dbReference>
<evidence type="ECO:0000256" key="12">
    <source>
        <dbReference type="ARBA" id="ARBA00023136"/>
    </source>
</evidence>
<keyword evidence="8 13" id="KW-0067">ATP-binding</keyword>
<evidence type="ECO:0000256" key="4">
    <source>
        <dbReference type="ARBA" id="ARBA00022475"/>
    </source>
</evidence>
<dbReference type="GO" id="GO:0043952">
    <property type="term" value="P:protein transport by the Sec complex"/>
    <property type="evidence" value="ECO:0007669"/>
    <property type="project" value="TreeGrafter"/>
</dbReference>
<dbReference type="Pfam" id="PF07517">
    <property type="entry name" value="SecA_DEAD"/>
    <property type="match status" value="1"/>
</dbReference>
<evidence type="ECO:0000256" key="15">
    <source>
        <dbReference type="SAM" id="MobiDB-lite"/>
    </source>
</evidence>
<evidence type="ECO:0000256" key="1">
    <source>
        <dbReference type="ARBA" id="ARBA00004496"/>
    </source>
</evidence>
<evidence type="ECO:0000256" key="11">
    <source>
        <dbReference type="ARBA" id="ARBA00023010"/>
    </source>
</evidence>
<feature type="domain" description="Helicase ATP-binding" evidence="16">
    <location>
        <begin position="179"/>
        <end position="338"/>
    </location>
</feature>
<feature type="binding site" evidence="13">
    <location>
        <position position="692"/>
    </location>
    <ligand>
        <name>ATP</name>
        <dbReference type="ChEBI" id="CHEBI:30616"/>
    </ligand>
</feature>
<dbReference type="SUPFAM" id="SSF52540">
    <property type="entry name" value="P-loop containing nucleoside triphosphate hydrolases"/>
    <property type="match status" value="2"/>
</dbReference>
<dbReference type="Pfam" id="PF21090">
    <property type="entry name" value="P-loop_SecA"/>
    <property type="match status" value="1"/>
</dbReference>
<dbReference type="InterPro" id="IPR000185">
    <property type="entry name" value="SecA"/>
</dbReference>
<evidence type="ECO:0000256" key="7">
    <source>
        <dbReference type="ARBA" id="ARBA00022741"/>
    </source>
</evidence>
<dbReference type="PROSITE" id="PS51192">
    <property type="entry name" value="HELICASE_ATP_BIND_1"/>
    <property type="match status" value="1"/>
</dbReference>
<dbReference type="GO" id="GO:0006605">
    <property type="term" value="P:protein targeting"/>
    <property type="evidence" value="ECO:0007669"/>
    <property type="project" value="UniProtKB-UniRule"/>
</dbReference>
<dbReference type="InterPro" id="IPR011115">
    <property type="entry name" value="SecA_DEAD"/>
</dbReference>
<evidence type="ECO:0000256" key="3">
    <source>
        <dbReference type="ARBA" id="ARBA00022448"/>
    </source>
</evidence>
<evidence type="ECO:0000256" key="6">
    <source>
        <dbReference type="ARBA" id="ARBA00022519"/>
    </source>
</evidence>
<dbReference type="InterPro" id="IPR014001">
    <property type="entry name" value="Helicase_ATP-bd"/>
</dbReference>
<feature type="compositionally biased region" description="Basic and acidic residues" evidence="15">
    <location>
        <begin position="1032"/>
        <end position="1049"/>
    </location>
</feature>
<dbReference type="RefSeq" id="WP_188604731.1">
    <property type="nucleotide sequence ID" value="NZ_BMIC01000001.1"/>
</dbReference>
<dbReference type="Pfam" id="PF01043">
    <property type="entry name" value="SecA_PP_bind"/>
    <property type="match status" value="1"/>
</dbReference>
<keyword evidence="12 13" id="KW-0472">Membrane</keyword>
<evidence type="ECO:0000259" key="17">
    <source>
        <dbReference type="PROSITE" id="PS51194"/>
    </source>
</evidence>
<dbReference type="SUPFAM" id="SSF81886">
    <property type="entry name" value="Helical scaffold and wing domains of SecA"/>
    <property type="match status" value="1"/>
</dbReference>
<dbReference type="SMART" id="SM00957">
    <property type="entry name" value="SecA_DEAD"/>
    <property type="match status" value="1"/>
</dbReference>
<comment type="caution">
    <text evidence="19">The sequence shown here is derived from an EMBL/GenBank/DDBJ whole genome shotgun (WGS) entry which is preliminary data.</text>
</comment>
<accession>A0A8J2TNR7</accession>
<dbReference type="PROSITE" id="PS51194">
    <property type="entry name" value="HELICASE_CTER"/>
    <property type="match status" value="1"/>
</dbReference>
<dbReference type="GO" id="GO:0065002">
    <property type="term" value="P:intracellular protein transmembrane transport"/>
    <property type="evidence" value="ECO:0007669"/>
    <property type="project" value="UniProtKB-UniRule"/>
</dbReference>
<evidence type="ECO:0000259" key="18">
    <source>
        <dbReference type="PROSITE" id="PS51196"/>
    </source>
</evidence>
<dbReference type="Gene3D" id="3.90.1440.10">
    <property type="entry name" value="SecA, preprotein cross-linking domain"/>
    <property type="match status" value="1"/>
</dbReference>
<dbReference type="CDD" id="cd18803">
    <property type="entry name" value="SF2_C_secA"/>
    <property type="match status" value="1"/>
</dbReference>
<comment type="subunit">
    <text evidence="13">Monomer and homodimer. Part of the essential Sec protein translocation apparatus which comprises SecA, SecYEG and auxiliary proteins SecDF. Other proteins may also be involved.</text>
</comment>
<keyword evidence="6" id="KW-0997">Cell inner membrane</keyword>
<keyword evidence="5 13" id="KW-0963">Cytoplasm</keyword>
<dbReference type="Gene3D" id="3.40.50.300">
    <property type="entry name" value="P-loop containing nucleotide triphosphate hydrolases"/>
    <property type="match status" value="3"/>
</dbReference>
<evidence type="ECO:0000256" key="2">
    <source>
        <dbReference type="ARBA" id="ARBA00007650"/>
    </source>
</evidence>
<comment type="function">
    <text evidence="13">Part of the Sec protein translocase complex. Interacts with the SecYEG preprotein conducting channel. Has a central role in coupling the hydrolysis of ATP to the transfer of proteins into and across the cell membrane, serving as an ATP-driven molecular motor driving the stepwise translocation of polypeptide chains across the membrane.</text>
</comment>
<feature type="binding site" evidence="13">
    <location>
        <position position="177"/>
    </location>
    <ligand>
        <name>ATP</name>
        <dbReference type="ChEBI" id="CHEBI:30616"/>
    </ligand>
</feature>
<comment type="subcellular location">
    <subcellularLocation>
        <location evidence="13">Cell membrane</location>
        <topology evidence="13">Peripheral membrane protein</topology>
        <orientation evidence="13">Cytoplasmic side</orientation>
    </subcellularLocation>
    <subcellularLocation>
        <location evidence="1 13">Cytoplasm</location>
    </subcellularLocation>
    <text evidence="13">Distribution is 50-50.</text>
</comment>
<sequence>MSLLNSVLKVFVGDKSKQDVKAITPIVNQIKTFESALEALSHDELRAKTAFFKSKIAEARQPFNDKIEKLQKEADETEDIDQREDIYQEIDRIKDDIYKATEDTLNDILPEAFAVVKETAKRFVNNTSIPVTASTFDREISGAKSYVTLDGDKAVWANSWDAAGKAITWDMIHYDVQLIGGVALHQGKIAEMQTGEGKTLVASLPMYLNALAGKGVHLVTVNDYLAKRDSAWMAPIFEFHGLSVDCIDYHKPNSDARKKAYNADITYGTNNEFGFDYLRDNMAHSPDDLVQRPHHYAIVDEVDSVLVDDARTPLIISGPVPQGDRHEFTELKPKVDSIVEVQRKYLTGVLAEAKKLIAEGDTKEGGFKLLRAYRGIPKNKALIKFLSEEGIKQLLQKTENFYMQDNNREMPKVDEELYYVIDEKNNQVELSDKGVEYLSGKEDPNFFVMPEIGTEIAKIEAQNLSKEAEADAKEDLFRDFGVKSERIHTLNQLLKAYALFEKDIQYVVIDNKVMIVDEQTGRIMDGRRYSDGLHQAIEAKENVKIEAVTQTFATVTLQNYFRMYRKLSGMTGTAVTEAGEFWEIYKLDVVEIPTNRPIARDDREDLVYKTKREKYNAVIDEVTKLSQEGRPVLIGTTSVEISELLGKMLTIRKIPHNVLNAKLHKKEADIVAEAGQPGQVTIATNMAGRGTDIKLSEAVKAAGGLAIVGTERHDSRRVDRQLRGRAGRQGDPGSSQFYVSLEDNLMRLFGSERIAKMMDRMGLAEGEVIQHSMISKSIERAQKKVEENNFGVRKRLLEYDDVMNAQREVVYKRRRHALHGERLRVDLANMIYDTSENIALTNKAANDFKNFEFELIRYFAMSSPITEAEFNKLSEQDIAGKIYKAAFTHYKEKMQRNADLAFPVIKNVYENQRDKFKRIVVPFTDGVKNLQVVTDLEKAYNTKGKQLIADFEKNITLAIVDDAWKTHLRKMDELKQSVQLAVHEQKDPLLIYKFEAFELFKVMIDQVNKDVISFLFKGELPNETTNAIQEARQPRKDDSLKTQKDEIPNMDERAAQNRAAGNTQRQEVVETIVRDQPKIGRNDRVTIKHVMSGENKTVKYKQAEPLIAKGEWVLTEHNN</sequence>
<dbReference type="InterPro" id="IPR011130">
    <property type="entry name" value="SecA_preprotein_X-link_dom"/>
</dbReference>
<dbReference type="GO" id="GO:0005829">
    <property type="term" value="C:cytosol"/>
    <property type="evidence" value="ECO:0007669"/>
    <property type="project" value="TreeGrafter"/>
</dbReference>
<dbReference type="FunFam" id="3.40.50.300:FF:000246">
    <property type="entry name" value="Preprotein translocase subunit SecA"/>
    <property type="match status" value="1"/>
</dbReference>
<dbReference type="EMBL" id="BMIC01000001">
    <property type="protein sequence ID" value="GFZ78217.1"/>
    <property type="molecule type" value="Genomic_DNA"/>
</dbReference>
<protein>
    <recommendedName>
        <fullName evidence="13 14">Protein translocase subunit SecA</fullName>
        <ecNumber evidence="13">7.4.2.8</ecNumber>
    </recommendedName>
</protein>
<dbReference type="CDD" id="cd17928">
    <property type="entry name" value="DEXDc_SecA"/>
    <property type="match status" value="1"/>
</dbReference>
<feature type="domain" description="SecA family profile" evidence="18">
    <location>
        <begin position="5"/>
        <end position="770"/>
    </location>
</feature>
<evidence type="ECO:0000313" key="19">
    <source>
        <dbReference type="EMBL" id="GFZ78217.1"/>
    </source>
</evidence>
<dbReference type="PROSITE" id="PS01312">
    <property type="entry name" value="SECA"/>
    <property type="match status" value="1"/>
</dbReference>
<comment type="similarity">
    <text evidence="2 13 14">Belongs to the SecA family.</text>
</comment>
<evidence type="ECO:0000256" key="9">
    <source>
        <dbReference type="ARBA" id="ARBA00022927"/>
    </source>
</evidence>
<dbReference type="InterPro" id="IPR036670">
    <property type="entry name" value="SecA_X-link_sf"/>
</dbReference>
<dbReference type="Proteomes" id="UP000598120">
    <property type="component" value="Unassembled WGS sequence"/>
</dbReference>
<dbReference type="PANTHER" id="PTHR30612:SF0">
    <property type="entry name" value="CHLOROPLAST PROTEIN-TRANSPORTING ATPASE"/>
    <property type="match status" value="1"/>
</dbReference>
<dbReference type="AlphaFoldDB" id="A0A8J2TNR7"/>
<keyword evidence="11 13" id="KW-0811">Translocation</keyword>
<keyword evidence="4 13" id="KW-1003">Cell membrane</keyword>
<dbReference type="Pfam" id="PF07516">
    <property type="entry name" value="SecA_SW"/>
    <property type="match status" value="1"/>
</dbReference>
<dbReference type="GO" id="GO:0005524">
    <property type="term" value="F:ATP binding"/>
    <property type="evidence" value="ECO:0007669"/>
    <property type="project" value="UniProtKB-UniRule"/>
</dbReference>
<dbReference type="GO" id="GO:0008564">
    <property type="term" value="F:protein-exporting ATPase activity"/>
    <property type="evidence" value="ECO:0007669"/>
    <property type="project" value="UniProtKB-EC"/>
</dbReference>
<evidence type="ECO:0000256" key="10">
    <source>
        <dbReference type="ARBA" id="ARBA00022967"/>
    </source>
</evidence>
<feature type="domain" description="Helicase C-terminal" evidence="17">
    <location>
        <begin position="617"/>
        <end position="786"/>
    </location>
</feature>
<dbReference type="InterPro" id="IPR001650">
    <property type="entry name" value="Helicase_C-like"/>
</dbReference>
<dbReference type="GO" id="GO:0031522">
    <property type="term" value="C:cell envelope Sec protein transport complex"/>
    <property type="evidence" value="ECO:0007669"/>
    <property type="project" value="TreeGrafter"/>
</dbReference>
<dbReference type="Gene3D" id="1.10.3060.10">
    <property type="entry name" value="Helical scaffold and wing domains of SecA"/>
    <property type="match status" value="1"/>
</dbReference>
<feature type="binding site" evidence="13">
    <location>
        <begin position="195"/>
        <end position="199"/>
    </location>
    <ligand>
        <name>ATP</name>
        <dbReference type="ChEBI" id="CHEBI:30616"/>
    </ligand>
</feature>
<comment type="catalytic activity">
    <reaction evidence="13">
        <text>ATP + H2O + cellular proteinSide 1 = ADP + phosphate + cellular proteinSide 2.</text>
        <dbReference type="EC" id="7.4.2.8"/>
    </reaction>
</comment>
<evidence type="ECO:0000256" key="8">
    <source>
        <dbReference type="ARBA" id="ARBA00022840"/>
    </source>
</evidence>
<dbReference type="NCBIfam" id="TIGR00963">
    <property type="entry name" value="secA"/>
    <property type="match status" value="1"/>
</dbReference>
<dbReference type="PRINTS" id="PR00906">
    <property type="entry name" value="SECA"/>
</dbReference>
<name>A0A8J2TNR7_9FLAO</name>
<dbReference type="InterPro" id="IPR014018">
    <property type="entry name" value="SecA_motor_DEAD"/>
</dbReference>
<gene>
    <name evidence="13 19" type="primary">secA</name>
    <name evidence="19" type="ORF">GCM10011531_04720</name>
</gene>
<dbReference type="InterPro" id="IPR011116">
    <property type="entry name" value="SecA_Wing/Scaffold"/>
</dbReference>
<keyword evidence="3 13" id="KW-0813">Transport</keyword>
<dbReference type="GO" id="GO:0005886">
    <property type="term" value="C:plasma membrane"/>
    <property type="evidence" value="ECO:0007669"/>
    <property type="project" value="UniProtKB-SubCell"/>
</dbReference>
<keyword evidence="9 13" id="KW-0653">Protein transport</keyword>
<reference evidence="19 20" key="1">
    <citation type="journal article" date="2014" name="Int. J. Syst. Evol. Microbiol.">
        <title>Complete genome sequence of Corynebacterium casei LMG S-19264T (=DSM 44701T), isolated from a smear-ripened cheese.</title>
        <authorList>
            <consortium name="US DOE Joint Genome Institute (JGI-PGF)"/>
            <person name="Walter F."/>
            <person name="Albersmeier A."/>
            <person name="Kalinowski J."/>
            <person name="Ruckert C."/>
        </authorList>
    </citation>
    <scope>NUCLEOTIDE SEQUENCE [LARGE SCALE GENOMIC DNA]</scope>
    <source>
        <strain evidence="19 20">CGMCC 1.15295</strain>
    </source>
</reference>
<dbReference type="InterPro" id="IPR027417">
    <property type="entry name" value="P-loop_NTPase"/>
</dbReference>
<dbReference type="FunFam" id="3.40.50.300:FF:000694">
    <property type="entry name" value="Preprotein translocase subunit SecA"/>
    <property type="match status" value="1"/>
</dbReference>
<dbReference type="InterPro" id="IPR044722">
    <property type="entry name" value="SecA_SF2_C"/>
</dbReference>
<dbReference type="NCBIfam" id="NF009536">
    <property type="entry name" value="PRK12901.1"/>
    <property type="match status" value="1"/>
</dbReference>
<proteinExistence type="inferred from homology"/>
<evidence type="ECO:0000259" key="16">
    <source>
        <dbReference type="PROSITE" id="PS51192"/>
    </source>
</evidence>
<dbReference type="InterPro" id="IPR036266">
    <property type="entry name" value="SecA_Wing/Scaffold_sf"/>
</dbReference>
<dbReference type="SUPFAM" id="SSF81767">
    <property type="entry name" value="Pre-protein crosslinking domain of SecA"/>
    <property type="match status" value="1"/>
</dbReference>
<dbReference type="PROSITE" id="PS51196">
    <property type="entry name" value="SECA_MOTOR_DEAD"/>
    <property type="match status" value="1"/>
</dbReference>
<evidence type="ECO:0000256" key="5">
    <source>
        <dbReference type="ARBA" id="ARBA00022490"/>
    </source>
</evidence>
<evidence type="ECO:0000256" key="13">
    <source>
        <dbReference type="HAMAP-Rule" id="MF_01382"/>
    </source>
</evidence>
<dbReference type="EC" id="7.4.2.8" evidence="13"/>
<dbReference type="InterPro" id="IPR020937">
    <property type="entry name" value="SecA_CS"/>
</dbReference>
<keyword evidence="10 13" id="KW-1278">Translocase</keyword>
<evidence type="ECO:0000313" key="20">
    <source>
        <dbReference type="Proteomes" id="UP000598120"/>
    </source>
</evidence>
<evidence type="ECO:0000256" key="14">
    <source>
        <dbReference type="RuleBase" id="RU003874"/>
    </source>
</evidence>
<dbReference type="SMART" id="SM00958">
    <property type="entry name" value="SecA_PP_bind"/>
    <property type="match status" value="1"/>
</dbReference>
<dbReference type="HAMAP" id="MF_01382">
    <property type="entry name" value="SecA"/>
    <property type="match status" value="1"/>
</dbReference>
<organism evidence="19 20">
    <name type="scientific">Aquaticitalea lipolytica</name>
    <dbReference type="NCBI Taxonomy" id="1247562"/>
    <lineage>
        <taxon>Bacteria</taxon>
        <taxon>Pseudomonadati</taxon>
        <taxon>Bacteroidota</taxon>
        <taxon>Flavobacteriia</taxon>
        <taxon>Flavobacteriales</taxon>
        <taxon>Flavobacteriaceae</taxon>
        <taxon>Aquaticitalea</taxon>
    </lineage>
</organism>
<keyword evidence="7 13" id="KW-0547">Nucleotide-binding</keyword>
<dbReference type="PANTHER" id="PTHR30612">
    <property type="entry name" value="SECA INNER MEMBRANE COMPONENT OF SEC PROTEIN SECRETION SYSTEM"/>
    <property type="match status" value="1"/>
</dbReference>
<keyword evidence="20" id="KW-1185">Reference proteome</keyword>
<feature type="region of interest" description="Disordered" evidence="15">
    <location>
        <begin position="1025"/>
        <end position="1049"/>
    </location>
</feature>